<feature type="transmembrane region" description="Helical" evidence="6">
    <location>
        <begin position="123"/>
        <end position="144"/>
    </location>
</feature>
<dbReference type="Proteomes" id="UP000198287">
    <property type="component" value="Unassembled WGS sequence"/>
</dbReference>
<feature type="transmembrane region" description="Helical" evidence="6">
    <location>
        <begin position="12"/>
        <end position="29"/>
    </location>
</feature>
<keyword evidence="3 6" id="KW-1133">Transmembrane helix</keyword>
<evidence type="ECO:0000313" key="9">
    <source>
        <dbReference type="Proteomes" id="UP000198287"/>
    </source>
</evidence>
<evidence type="ECO:0000256" key="3">
    <source>
        <dbReference type="ARBA" id="ARBA00022989"/>
    </source>
</evidence>
<keyword evidence="2 5" id="KW-0812">Transmembrane</keyword>
<dbReference type="GO" id="GO:0016020">
    <property type="term" value="C:membrane"/>
    <property type="evidence" value="ECO:0007669"/>
    <property type="project" value="UniProtKB-SubCell"/>
</dbReference>
<gene>
    <name evidence="8" type="ORF">Fcan01_16802</name>
</gene>
<dbReference type="InterPro" id="IPR008253">
    <property type="entry name" value="Marvel"/>
</dbReference>
<name>A0A226DUA6_FOLCA</name>
<protein>
    <recommendedName>
        <fullName evidence="7">MARVEL domain-containing protein</fullName>
    </recommendedName>
</protein>
<keyword evidence="9" id="KW-1185">Reference proteome</keyword>
<comment type="subcellular location">
    <subcellularLocation>
        <location evidence="1">Membrane</location>
        <topology evidence="1">Multi-pass membrane protein</topology>
    </subcellularLocation>
</comment>
<evidence type="ECO:0000313" key="8">
    <source>
        <dbReference type="EMBL" id="OXA48799.1"/>
    </source>
</evidence>
<evidence type="ECO:0000259" key="7">
    <source>
        <dbReference type="PROSITE" id="PS51225"/>
    </source>
</evidence>
<feature type="transmembrane region" description="Helical" evidence="6">
    <location>
        <begin position="77"/>
        <end position="95"/>
    </location>
</feature>
<dbReference type="EMBL" id="LNIX01000011">
    <property type="protein sequence ID" value="OXA48799.1"/>
    <property type="molecule type" value="Genomic_DNA"/>
</dbReference>
<comment type="caution">
    <text evidence="8">The sequence shown here is derived from an EMBL/GenBank/DDBJ whole genome shotgun (WGS) entry which is preliminary data.</text>
</comment>
<evidence type="ECO:0000256" key="1">
    <source>
        <dbReference type="ARBA" id="ARBA00004141"/>
    </source>
</evidence>
<feature type="transmembrane region" description="Helical" evidence="6">
    <location>
        <begin position="41"/>
        <end position="65"/>
    </location>
</feature>
<feature type="domain" description="MARVEL" evidence="7">
    <location>
        <begin position="7"/>
        <end position="147"/>
    </location>
</feature>
<keyword evidence="4 5" id="KW-0472">Membrane</keyword>
<reference evidence="8 9" key="1">
    <citation type="submission" date="2015-12" db="EMBL/GenBank/DDBJ databases">
        <title>The genome of Folsomia candida.</title>
        <authorList>
            <person name="Faddeeva A."/>
            <person name="Derks M.F."/>
            <person name="Anvar Y."/>
            <person name="Smit S."/>
            <person name="Van Straalen N."/>
            <person name="Roelofs D."/>
        </authorList>
    </citation>
    <scope>NUCLEOTIDE SEQUENCE [LARGE SCALE GENOMIC DNA]</scope>
    <source>
        <strain evidence="8 9">VU population</strain>
        <tissue evidence="8">Whole body</tissue>
    </source>
</reference>
<dbReference type="AlphaFoldDB" id="A0A226DUA6"/>
<sequence>MSKFKELLSQRVVQIRILSIVFGILALSLSHNHLPISEEEAFFFCSALCLSISVILLVLTCSMGLKDSETIQKVDKLYHIAAGICLITTASFFLVSTARFKQAWKISYTNDGFVYELNYERRVSAGAFGILYAITCGIIEFFLWRQE</sequence>
<accession>A0A226DUA6</accession>
<proteinExistence type="predicted"/>
<organism evidence="8 9">
    <name type="scientific">Folsomia candida</name>
    <name type="common">Springtail</name>
    <dbReference type="NCBI Taxonomy" id="158441"/>
    <lineage>
        <taxon>Eukaryota</taxon>
        <taxon>Metazoa</taxon>
        <taxon>Ecdysozoa</taxon>
        <taxon>Arthropoda</taxon>
        <taxon>Hexapoda</taxon>
        <taxon>Collembola</taxon>
        <taxon>Entomobryomorpha</taxon>
        <taxon>Isotomoidea</taxon>
        <taxon>Isotomidae</taxon>
        <taxon>Proisotominae</taxon>
        <taxon>Folsomia</taxon>
    </lineage>
</organism>
<evidence type="ECO:0000256" key="5">
    <source>
        <dbReference type="PROSITE-ProRule" id="PRU00581"/>
    </source>
</evidence>
<evidence type="ECO:0000256" key="6">
    <source>
        <dbReference type="SAM" id="Phobius"/>
    </source>
</evidence>
<evidence type="ECO:0000256" key="2">
    <source>
        <dbReference type="ARBA" id="ARBA00022692"/>
    </source>
</evidence>
<dbReference type="PROSITE" id="PS51225">
    <property type="entry name" value="MARVEL"/>
    <property type="match status" value="1"/>
</dbReference>
<evidence type="ECO:0000256" key="4">
    <source>
        <dbReference type="ARBA" id="ARBA00023136"/>
    </source>
</evidence>